<dbReference type="GO" id="GO:0012506">
    <property type="term" value="C:vesicle membrane"/>
    <property type="evidence" value="ECO:0007669"/>
    <property type="project" value="TreeGrafter"/>
</dbReference>
<dbReference type="GO" id="GO:0005737">
    <property type="term" value="C:cytoplasm"/>
    <property type="evidence" value="ECO:0007669"/>
    <property type="project" value="TreeGrafter"/>
</dbReference>
<feature type="compositionally biased region" description="Polar residues" evidence="1">
    <location>
        <begin position="524"/>
        <end position="537"/>
    </location>
</feature>
<comment type="caution">
    <text evidence="3">The sequence shown here is derived from an EMBL/GenBank/DDBJ whole genome shotgun (WGS) entry which is preliminary data.</text>
</comment>
<protein>
    <recommendedName>
        <fullName evidence="2">UBX domain-containing protein</fullName>
    </recommendedName>
</protein>
<organism evidence="3 4">
    <name type="scientific">Allacma fusca</name>
    <dbReference type="NCBI Taxonomy" id="39272"/>
    <lineage>
        <taxon>Eukaryota</taxon>
        <taxon>Metazoa</taxon>
        <taxon>Ecdysozoa</taxon>
        <taxon>Arthropoda</taxon>
        <taxon>Hexapoda</taxon>
        <taxon>Collembola</taxon>
        <taxon>Symphypleona</taxon>
        <taxon>Sminthuridae</taxon>
        <taxon>Allacma</taxon>
    </lineage>
</organism>
<dbReference type="PANTHER" id="PTHR46467:SF1">
    <property type="entry name" value="TETHER CONTAINING UBX DOMAIN FOR GLUT4"/>
    <property type="match status" value="1"/>
</dbReference>
<feature type="region of interest" description="Disordered" evidence="1">
    <location>
        <begin position="476"/>
        <end position="559"/>
    </location>
</feature>
<evidence type="ECO:0000256" key="1">
    <source>
        <dbReference type="SAM" id="MobiDB-lite"/>
    </source>
</evidence>
<dbReference type="CDD" id="cd16118">
    <property type="entry name" value="UBX2_UBXN9"/>
    <property type="match status" value="1"/>
</dbReference>
<dbReference type="CDD" id="cd17075">
    <property type="entry name" value="UBX1_UBXN9"/>
    <property type="match status" value="1"/>
</dbReference>
<proteinExistence type="predicted"/>
<feature type="region of interest" description="Disordered" evidence="1">
    <location>
        <begin position="201"/>
        <end position="298"/>
    </location>
</feature>
<dbReference type="CDD" id="cd16105">
    <property type="entry name" value="Ubl_ASPSCR1_like"/>
    <property type="match status" value="1"/>
</dbReference>
<dbReference type="OrthoDB" id="440781at2759"/>
<sequence length="559" mass="62385">MANNLAFVILLPNARRETVKVSLDTSILQVLEDACNKRGLNANEWNLKHYNRIVELGNSVRFSGLPNNATLELVQSLKPRVESPITVVLQLQSGKRLMHQFPPQTTLWEILEHWSSHNEDTIKLTPGIEPVCIYMRHEINGRSRLEEKTLKSLGLFQGSAVIRLIHRPTNQVSQQANISGILTKHTSTEVGIRKAILNIRTADSRSNGSNDTTRKPPISPSPRDSRDEHSKSLNETSPLGVNKNKTPSSSDQVRTGNNKVNTSKSQSQVAHPTITPNGTSSSRTPSSGPNGHNTQRQRHAQPGELHIIGPNDAFLYHADDVDVPEIESPPDEFYSVTVQDVRGMYNSLQKRRIQLEDAPLQTRSARNLEHDNNIQRILTTHPTTIVRIRFPDRFVLQATFQTNDTISAVYDFLRNYLEDSRLNFYLFKTPPRQVLAQTTTLLEQDLVGLAVVYFGSNSQRIRYLKESLHPSDPQRVLSFSLNASPTGSHSSRGRGATLPMQTPGANATTAPGPILQLVSKTLEPENNSRSGAGTSSELQRRNAGRPADDNNFVPKWFKK</sequence>
<dbReference type="InterPro" id="IPR021569">
    <property type="entry name" value="TUG-UBL1"/>
</dbReference>
<dbReference type="PROSITE" id="PS50033">
    <property type="entry name" value="UBX"/>
    <property type="match status" value="1"/>
</dbReference>
<reference evidence="3" key="1">
    <citation type="submission" date="2021-06" db="EMBL/GenBank/DDBJ databases">
        <authorList>
            <person name="Hodson N. C."/>
            <person name="Mongue J. A."/>
            <person name="Jaron S. K."/>
        </authorList>
    </citation>
    <scope>NUCLEOTIDE SEQUENCE</scope>
</reference>
<dbReference type="EMBL" id="CAJVCH010132005">
    <property type="protein sequence ID" value="CAG7726206.1"/>
    <property type="molecule type" value="Genomic_DNA"/>
</dbReference>
<feature type="compositionally biased region" description="Low complexity" evidence="1">
    <location>
        <begin position="275"/>
        <end position="291"/>
    </location>
</feature>
<dbReference type="Proteomes" id="UP000708208">
    <property type="component" value="Unassembled WGS sequence"/>
</dbReference>
<keyword evidence="4" id="KW-1185">Reference proteome</keyword>
<dbReference type="GO" id="GO:0006886">
    <property type="term" value="P:intracellular protein transport"/>
    <property type="evidence" value="ECO:0007669"/>
    <property type="project" value="TreeGrafter"/>
</dbReference>
<evidence type="ECO:0000259" key="2">
    <source>
        <dbReference type="PROSITE" id="PS50033"/>
    </source>
</evidence>
<feature type="compositionally biased region" description="Polar residues" evidence="1">
    <location>
        <begin position="233"/>
        <end position="270"/>
    </location>
</feature>
<evidence type="ECO:0000313" key="4">
    <source>
        <dbReference type="Proteomes" id="UP000708208"/>
    </source>
</evidence>
<dbReference type="InterPro" id="IPR001012">
    <property type="entry name" value="UBX_dom"/>
</dbReference>
<feature type="compositionally biased region" description="Basic and acidic residues" evidence="1">
    <location>
        <begin position="223"/>
        <end position="232"/>
    </location>
</feature>
<evidence type="ECO:0000313" key="3">
    <source>
        <dbReference type="EMBL" id="CAG7726206.1"/>
    </source>
</evidence>
<dbReference type="PANTHER" id="PTHR46467">
    <property type="entry name" value="TETHER CONTAINING UBX DOMAIN FOR GLUT4"/>
    <property type="match status" value="1"/>
</dbReference>
<dbReference type="AlphaFoldDB" id="A0A8J2KHX5"/>
<name>A0A8J2KHX5_9HEXA</name>
<dbReference type="GO" id="GO:0005634">
    <property type="term" value="C:nucleus"/>
    <property type="evidence" value="ECO:0007669"/>
    <property type="project" value="TreeGrafter"/>
</dbReference>
<dbReference type="Pfam" id="PF11470">
    <property type="entry name" value="TUG-UBL1"/>
    <property type="match status" value="1"/>
</dbReference>
<feature type="compositionally biased region" description="Polar residues" evidence="1">
    <location>
        <begin position="477"/>
        <end position="490"/>
    </location>
</feature>
<feature type="domain" description="UBX" evidence="2">
    <location>
        <begin position="379"/>
        <end position="454"/>
    </location>
</feature>
<dbReference type="InterPro" id="IPR059238">
    <property type="entry name" value="UBX1_UBXN9"/>
</dbReference>
<dbReference type="Pfam" id="PF00789">
    <property type="entry name" value="UBX"/>
    <property type="match status" value="1"/>
</dbReference>
<gene>
    <name evidence="3" type="ORF">AFUS01_LOCUS15127</name>
</gene>
<feature type="compositionally biased region" description="Polar residues" evidence="1">
    <location>
        <begin position="499"/>
        <end position="509"/>
    </location>
</feature>
<accession>A0A8J2KHX5</accession>